<reference evidence="1" key="2">
    <citation type="submission" date="2020-09" db="EMBL/GenBank/DDBJ databases">
        <authorList>
            <person name="Sun Q."/>
            <person name="Zhou Y."/>
        </authorList>
    </citation>
    <scope>NUCLEOTIDE SEQUENCE</scope>
    <source>
        <strain evidence="1">CGMCC 1.15330</strain>
    </source>
</reference>
<accession>A0A916TCT0</accession>
<dbReference type="EMBL" id="BMIH01000005">
    <property type="protein sequence ID" value="GGB40065.1"/>
    <property type="molecule type" value="Genomic_DNA"/>
</dbReference>
<sequence length="125" mass="14156">MNRADEDGRQALSARTADAEHDHVGRRLRTLEQCALHKRTLRLTCPRCRHVRILDAVPLWWLFQRRGWDDALPAVIGRLRCSSCGGRGGAAVRPRLTVGRDPPTGAQFPYPDAASWKKLVSRYRS</sequence>
<dbReference type="AlphaFoldDB" id="A0A916TCT0"/>
<name>A0A916TCT0_9SPHN</name>
<dbReference type="Proteomes" id="UP000623067">
    <property type="component" value="Unassembled WGS sequence"/>
</dbReference>
<protein>
    <submittedName>
        <fullName evidence="1">Uncharacterized protein</fullName>
    </submittedName>
</protein>
<organism evidence="1 2">
    <name type="scientific">Sphingomonas metalli</name>
    <dbReference type="NCBI Taxonomy" id="1779358"/>
    <lineage>
        <taxon>Bacteria</taxon>
        <taxon>Pseudomonadati</taxon>
        <taxon>Pseudomonadota</taxon>
        <taxon>Alphaproteobacteria</taxon>
        <taxon>Sphingomonadales</taxon>
        <taxon>Sphingomonadaceae</taxon>
        <taxon>Sphingomonas</taxon>
    </lineage>
</organism>
<evidence type="ECO:0000313" key="1">
    <source>
        <dbReference type="EMBL" id="GGB40065.1"/>
    </source>
</evidence>
<reference evidence="1" key="1">
    <citation type="journal article" date="2014" name="Int. J. Syst. Evol. Microbiol.">
        <title>Complete genome sequence of Corynebacterium casei LMG S-19264T (=DSM 44701T), isolated from a smear-ripened cheese.</title>
        <authorList>
            <consortium name="US DOE Joint Genome Institute (JGI-PGF)"/>
            <person name="Walter F."/>
            <person name="Albersmeier A."/>
            <person name="Kalinowski J."/>
            <person name="Ruckert C."/>
        </authorList>
    </citation>
    <scope>NUCLEOTIDE SEQUENCE</scope>
    <source>
        <strain evidence="1">CGMCC 1.15330</strain>
    </source>
</reference>
<gene>
    <name evidence="1" type="ORF">GCM10011380_31890</name>
</gene>
<evidence type="ECO:0000313" key="2">
    <source>
        <dbReference type="Proteomes" id="UP000623067"/>
    </source>
</evidence>
<proteinExistence type="predicted"/>
<comment type="caution">
    <text evidence="1">The sequence shown here is derived from an EMBL/GenBank/DDBJ whole genome shotgun (WGS) entry which is preliminary data.</text>
</comment>
<keyword evidence="2" id="KW-1185">Reference proteome</keyword>
<dbReference type="RefSeq" id="WP_188660148.1">
    <property type="nucleotide sequence ID" value="NZ_BMIH01000005.1"/>
</dbReference>